<reference evidence="8" key="1">
    <citation type="submission" date="2018-05" db="EMBL/GenBank/DDBJ databases">
        <authorList>
            <person name="Lanie J.A."/>
            <person name="Ng W.-L."/>
            <person name="Kazmierczak K.M."/>
            <person name="Andrzejewski T.M."/>
            <person name="Davidsen T.M."/>
            <person name="Wayne K.J."/>
            <person name="Tettelin H."/>
            <person name="Glass J.I."/>
            <person name="Rusch D."/>
            <person name="Podicherti R."/>
            <person name="Tsui H.-C.T."/>
            <person name="Winkler M.E."/>
        </authorList>
    </citation>
    <scope>NUCLEOTIDE SEQUENCE</scope>
</reference>
<feature type="domain" description="Enolase N-terminal" evidence="7">
    <location>
        <begin position="10"/>
        <end position="133"/>
    </location>
</feature>
<comment type="pathway">
    <text evidence="1">Carbohydrate degradation; glycolysis; pyruvate from D-glyceraldehyde 3-phosphate: step 4/5.</text>
</comment>
<dbReference type="EMBL" id="UINC01125292">
    <property type="protein sequence ID" value="SVD03020.1"/>
    <property type="molecule type" value="Genomic_DNA"/>
</dbReference>
<dbReference type="UniPathway" id="UPA00109">
    <property type="reaction ID" value="UER00187"/>
</dbReference>
<evidence type="ECO:0000256" key="4">
    <source>
        <dbReference type="ARBA" id="ARBA00022842"/>
    </source>
</evidence>
<dbReference type="Gene3D" id="3.20.20.120">
    <property type="entry name" value="Enolase-like C-terminal domain"/>
    <property type="match status" value="1"/>
</dbReference>
<evidence type="ECO:0000256" key="1">
    <source>
        <dbReference type="ARBA" id="ARBA00005031"/>
    </source>
</evidence>
<keyword evidence="6" id="KW-0456">Lyase</keyword>
<dbReference type="Pfam" id="PF03952">
    <property type="entry name" value="Enolase_N"/>
    <property type="match status" value="1"/>
</dbReference>
<protein>
    <recommendedName>
        <fullName evidence="3">phosphopyruvate hydratase</fullName>
        <ecNumber evidence="3">4.2.1.11</ecNumber>
    </recommendedName>
</protein>
<evidence type="ECO:0000256" key="6">
    <source>
        <dbReference type="ARBA" id="ARBA00023239"/>
    </source>
</evidence>
<feature type="non-terminal residue" evidence="8">
    <location>
        <position position="277"/>
    </location>
</feature>
<evidence type="ECO:0000313" key="8">
    <source>
        <dbReference type="EMBL" id="SVD03020.1"/>
    </source>
</evidence>
<proteinExistence type="inferred from homology"/>
<dbReference type="PANTHER" id="PTHR11902">
    <property type="entry name" value="ENOLASE"/>
    <property type="match status" value="1"/>
</dbReference>
<dbReference type="Gene3D" id="3.30.390.10">
    <property type="entry name" value="Enolase-like, N-terminal domain"/>
    <property type="match status" value="1"/>
</dbReference>
<name>A0A382RZT3_9ZZZZ</name>
<dbReference type="InterPro" id="IPR020811">
    <property type="entry name" value="Enolase_N"/>
</dbReference>
<dbReference type="SUPFAM" id="SSF51604">
    <property type="entry name" value="Enolase C-terminal domain-like"/>
    <property type="match status" value="1"/>
</dbReference>
<dbReference type="Pfam" id="PF00113">
    <property type="entry name" value="Enolase_C"/>
    <property type="match status" value="1"/>
</dbReference>
<dbReference type="SMART" id="SM01193">
    <property type="entry name" value="Enolase_N"/>
    <property type="match status" value="1"/>
</dbReference>
<dbReference type="SUPFAM" id="SSF54826">
    <property type="entry name" value="Enolase N-terminal domain-like"/>
    <property type="match status" value="1"/>
</dbReference>
<dbReference type="EC" id="4.2.1.11" evidence="3"/>
<dbReference type="GO" id="GO:0004634">
    <property type="term" value="F:phosphopyruvate hydratase activity"/>
    <property type="evidence" value="ECO:0007669"/>
    <property type="project" value="UniProtKB-EC"/>
</dbReference>
<dbReference type="PANTHER" id="PTHR11902:SF1">
    <property type="entry name" value="ENOLASE"/>
    <property type="match status" value="1"/>
</dbReference>
<dbReference type="InterPro" id="IPR029017">
    <property type="entry name" value="Enolase-like_N"/>
</dbReference>
<accession>A0A382RZT3</accession>
<dbReference type="InterPro" id="IPR036849">
    <property type="entry name" value="Enolase-like_C_sf"/>
</dbReference>
<dbReference type="GO" id="GO:0000287">
    <property type="term" value="F:magnesium ion binding"/>
    <property type="evidence" value="ECO:0007669"/>
    <property type="project" value="InterPro"/>
</dbReference>
<dbReference type="InterPro" id="IPR000941">
    <property type="entry name" value="Enolase"/>
</dbReference>
<evidence type="ECO:0000256" key="2">
    <source>
        <dbReference type="ARBA" id="ARBA00009604"/>
    </source>
</evidence>
<organism evidence="8">
    <name type="scientific">marine metagenome</name>
    <dbReference type="NCBI Taxonomy" id="408172"/>
    <lineage>
        <taxon>unclassified sequences</taxon>
        <taxon>metagenomes</taxon>
        <taxon>ecological metagenomes</taxon>
    </lineage>
</organism>
<keyword evidence="5" id="KW-0324">Glycolysis</keyword>
<keyword evidence="4" id="KW-0460">Magnesium</keyword>
<evidence type="ECO:0000259" key="7">
    <source>
        <dbReference type="SMART" id="SM01193"/>
    </source>
</evidence>
<dbReference type="InterPro" id="IPR020810">
    <property type="entry name" value="Enolase_C"/>
</dbReference>
<dbReference type="AlphaFoldDB" id="A0A382RZT3"/>
<evidence type="ECO:0000256" key="3">
    <source>
        <dbReference type="ARBA" id="ARBA00012058"/>
    </source>
</evidence>
<comment type="similarity">
    <text evidence="2">Belongs to the enolase family.</text>
</comment>
<dbReference type="GO" id="GO:0006096">
    <property type="term" value="P:glycolytic process"/>
    <property type="evidence" value="ECO:0007669"/>
    <property type="project" value="UniProtKB-UniPathway"/>
</dbReference>
<sequence>MGSDILDSTIVDVHARSIFDGCARESLEVVITTNAAQVCAAPSYSDPRSSGKYEIRHFPDGGVQGSIDLINSIIRERLIGMQADSQEEIDNIFLEIDGTEMFENIGGNTAEVTSMAVAKAAAASLDLPLYKYVSLNKEIGVPHQMPNIIGGGATMGDKGWKGRTPDIQDHIILPVGCKTTYEEMLCVSAVFHRTGILLQNEDPNFTGGRDEEYCWLPGLDDIACLDVLKQACNEVADERGIAFRLGLDVGAADLWDEEKGAYVYSKEGIMRTPNEHA</sequence>
<evidence type="ECO:0000256" key="5">
    <source>
        <dbReference type="ARBA" id="ARBA00023152"/>
    </source>
</evidence>
<gene>
    <name evidence="8" type="ORF">METZ01_LOCUS355874</name>
</gene>
<dbReference type="GO" id="GO:0000015">
    <property type="term" value="C:phosphopyruvate hydratase complex"/>
    <property type="evidence" value="ECO:0007669"/>
    <property type="project" value="InterPro"/>
</dbReference>